<dbReference type="SUPFAM" id="SSF48726">
    <property type="entry name" value="Immunoglobulin"/>
    <property type="match status" value="4"/>
</dbReference>
<keyword evidence="2" id="KW-0732">Signal</keyword>
<feature type="signal peptide" evidence="2">
    <location>
        <begin position="1"/>
        <end position="19"/>
    </location>
</feature>
<feature type="domain" description="Immunoglobulin" evidence="3">
    <location>
        <begin position="281"/>
        <end position="382"/>
    </location>
</feature>
<keyword evidence="1" id="KW-1133">Transmembrane helix</keyword>
<organism evidence="4 5">
    <name type="scientific">Cyprinus carpio carpio</name>
    <dbReference type="NCBI Taxonomy" id="630221"/>
    <lineage>
        <taxon>Eukaryota</taxon>
        <taxon>Metazoa</taxon>
        <taxon>Chordata</taxon>
        <taxon>Craniata</taxon>
        <taxon>Vertebrata</taxon>
        <taxon>Euteleostomi</taxon>
        <taxon>Actinopterygii</taxon>
        <taxon>Neopterygii</taxon>
        <taxon>Teleostei</taxon>
        <taxon>Ostariophysi</taxon>
        <taxon>Cypriniformes</taxon>
        <taxon>Cyprinidae</taxon>
        <taxon>Cyprininae</taxon>
        <taxon>Cyprinus</taxon>
    </lineage>
</organism>
<name>A0A9J8AHN1_CYPCA</name>
<evidence type="ECO:0000313" key="5">
    <source>
        <dbReference type="Proteomes" id="UP001108240"/>
    </source>
</evidence>
<dbReference type="SMART" id="SM00409">
    <property type="entry name" value="IG"/>
    <property type="match status" value="4"/>
</dbReference>
<dbReference type="InterPro" id="IPR036179">
    <property type="entry name" value="Ig-like_dom_sf"/>
</dbReference>
<feature type="domain" description="Immunoglobulin" evidence="3">
    <location>
        <begin position="23"/>
        <end position="125"/>
    </location>
</feature>
<protein>
    <recommendedName>
        <fullName evidence="3">Immunoglobulin domain-containing protein</fullName>
    </recommendedName>
</protein>
<dbReference type="AlphaFoldDB" id="A0A9J8AHN1"/>
<dbReference type="PANTHER" id="PTHR21063:SF4">
    <property type="entry name" value="CD48 ANTIGEN-RELATED"/>
    <property type="match status" value="1"/>
</dbReference>
<reference evidence="4" key="2">
    <citation type="submission" date="2025-09" db="UniProtKB">
        <authorList>
            <consortium name="Ensembl"/>
        </authorList>
    </citation>
    <scope>IDENTIFICATION</scope>
</reference>
<dbReference type="Pfam" id="PF07686">
    <property type="entry name" value="V-set"/>
    <property type="match status" value="3"/>
</dbReference>
<reference evidence="4" key="1">
    <citation type="submission" date="2025-08" db="UniProtKB">
        <authorList>
            <consortium name="Ensembl"/>
        </authorList>
    </citation>
    <scope>IDENTIFICATION</scope>
</reference>
<feature type="transmembrane region" description="Helical" evidence="1">
    <location>
        <begin position="239"/>
        <end position="266"/>
    </location>
</feature>
<accession>A0A9J8AHN1</accession>
<dbReference type="PANTHER" id="PTHR21063">
    <property type="entry name" value="LFA-3"/>
    <property type="match status" value="1"/>
</dbReference>
<evidence type="ECO:0000256" key="2">
    <source>
        <dbReference type="SAM" id="SignalP"/>
    </source>
</evidence>
<keyword evidence="1" id="KW-0472">Membrane</keyword>
<sequence>MQRMLLLTFFLLLVYGVFVAETDETVSVMEGDSVTLYTDLTEILNDDTILWVFGPKGMVISQVTRKNDLTSFFVTDDERFIGRLQVDQNTGSLTIRNSRKRHSGQYKLTISREKTMTKTFNVTVIGVVGEMGGVKSVSVMEGDSVTLQNDVPQQRFDLIVWRFGDKGILLAKIDVETNETSLNDADERFINRLQLDQTGSVTIKNTRIKHTGFYELQIRGRESSQRFLLSVTAVPDPGLSLGVIVGIAAALLLILAAILAVVVIHYHRKISELEKQRAVTPEEKLVEDGSSVTLKADTKLQKDDEIQWWYEEDNSLIAGIIGFTPKLHAGADGRFRSKLMLDNDTGDLTINNIMLNHSGLYKLKISGKNRRTEYKRFFLSVIMSKVPAMVGGSVTLNTNINTEIQSDDLILWTFGAENCFVTKDDSGRTSCSKRFRDRLKLDEKTGSLTIRDITNADFGVYKLQIINSEKTTFKRFDVTVTGSGNQMAAAVSSTAAAGEAAGDEIPQETE</sequence>
<evidence type="ECO:0000256" key="1">
    <source>
        <dbReference type="SAM" id="Phobius"/>
    </source>
</evidence>
<keyword evidence="1" id="KW-0812">Transmembrane</keyword>
<evidence type="ECO:0000259" key="3">
    <source>
        <dbReference type="SMART" id="SM00409"/>
    </source>
</evidence>
<dbReference type="InterPro" id="IPR013106">
    <property type="entry name" value="Ig_V-set"/>
</dbReference>
<evidence type="ECO:0000313" key="4">
    <source>
        <dbReference type="Ensembl" id="ENSCCRP00000143683.1"/>
    </source>
</evidence>
<dbReference type="InterPro" id="IPR013783">
    <property type="entry name" value="Ig-like_fold"/>
</dbReference>
<feature type="domain" description="Immunoglobulin" evidence="3">
    <location>
        <begin position="134"/>
        <end position="232"/>
    </location>
</feature>
<dbReference type="Ensembl" id="ENSCCRT00000160278.1">
    <property type="protein sequence ID" value="ENSCCRP00000143683.1"/>
    <property type="gene ID" value="ENSCCRG00000074663.1"/>
</dbReference>
<dbReference type="Gene3D" id="2.60.40.10">
    <property type="entry name" value="Immunoglobulins"/>
    <property type="match status" value="4"/>
</dbReference>
<keyword evidence="5" id="KW-1185">Reference proteome</keyword>
<dbReference type="InterPro" id="IPR003599">
    <property type="entry name" value="Ig_sub"/>
</dbReference>
<dbReference type="Proteomes" id="UP001108240">
    <property type="component" value="Unplaced"/>
</dbReference>
<proteinExistence type="predicted"/>
<feature type="chain" id="PRO_5039906451" description="Immunoglobulin domain-containing protein" evidence="2">
    <location>
        <begin position="20"/>
        <end position="510"/>
    </location>
</feature>
<feature type="domain" description="Immunoglobulin" evidence="3">
    <location>
        <begin position="383"/>
        <end position="481"/>
    </location>
</feature>
<dbReference type="GeneTree" id="ENSGT01050000244806"/>